<accession>A0ABP9H6H1</accession>
<gene>
    <name evidence="7" type="primary">femY</name>
    <name evidence="7" type="ORF">GCM10023205_26870</name>
</gene>
<dbReference type="EMBL" id="BAABHS010000008">
    <property type="protein sequence ID" value="GAA4961909.1"/>
    <property type="molecule type" value="Genomic_DNA"/>
</dbReference>
<dbReference type="PANTHER" id="PTHR36174:SF1">
    <property type="entry name" value="LIPID II:GLYCINE GLYCYLTRANSFERASE"/>
    <property type="match status" value="1"/>
</dbReference>
<evidence type="ECO:0000256" key="1">
    <source>
        <dbReference type="ARBA" id="ARBA00009943"/>
    </source>
</evidence>
<evidence type="ECO:0000256" key="4">
    <source>
        <dbReference type="ARBA" id="ARBA00022984"/>
    </source>
</evidence>
<evidence type="ECO:0000256" key="3">
    <source>
        <dbReference type="ARBA" id="ARBA00022960"/>
    </source>
</evidence>
<dbReference type="SUPFAM" id="SSF55729">
    <property type="entry name" value="Acyl-CoA N-acyltransferases (Nat)"/>
    <property type="match status" value="2"/>
</dbReference>
<sequence>MSDLPDATEGWDMATSVRTPTRTLTVLPIDRPTHLAFLGTRPDAAFLQYPAWADVKAEWRSENLGWFDARGIVVGAALVLYRKVPRLPMWFAYLPEGPVIDWSDHDLERWLDPLLAHLRGQSVFTVRMGPAPAHRIWSGSTVKTAVKQGLVHLDQVTPDAIDPVGATVAARLHGLGWRAAASSGGDDAQPRHVFHLPLRGRSLDDIRLGMNQEWRRALTKAEREGVETGIGGPADLPGFFDLLRTTEARNGFRLGRTLDYYARQHRVLNAEEPGRMKLYLARHNGRLLAAHTMVATASRVWYQTGASADDGRDVRPSHALQWHMIRDAHARGLPVYDMRMVSPVIDPGDPRFGVLRWKLGTGGHVVENVGEWEFGLNAALHKAFQVYMARVR</sequence>
<keyword evidence="3" id="KW-0133">Cell shape</keyword>
<dbReference type="Gene3D" id="3.40.630.30">
    <property type="match status" value="2"/>
</dbReference>
<dbReference type="PANTHER" id="PTHR36174">
    <property type="entry name" value="LIPID II:GLYCINE GLYCYLTRANSFERASE"/>
    <property type="match status" value="1"/>
</dbReference>
<dbReference type="Pfam" id="PF02388">
    <property type="entry name" value="FemAB"/>
    <property type="match status" value="2"/>
</dbReference>
<keyword evidence="8" id="KW-1185">Reference proteome</keyword>
<evidence type="ECO:0000256" key="6">
    <source>
        <dbReference type="ARBA" id="ARBA00023316"/>
    </source>
</evidence>
<name>A0ABP9H6H1_9ACTN</name>
<keyword evidence="2" id="KW-0808">Transferase</keyword>
<dbReference type="InterPro" id="IPR016181">
    <property type="entry name" value="Acyl_CoA_acyltransferase"/>
</dbReference>
<dbReference type="PROSITE" id="PS51191">
    <property type="entry name" value="FEMABX"/>
    <property type="match status" value="1"/>
</dbReference>
<dbReference type="InterPro" id="IPR050644">
    <property type="entry name" value="PG_Glycine_Bridge_Synth"/>
</dbReference>
<proteinExistence type="inferred from homology"/>
<keyword evidence="5" id="KW-0012">Acyltransferase</keyword>
<keyword evidence="6" id="KW-0961">Cell wall biogenesis/degradation</keyword>
<protein>
    <submittedName>
        <fullName evidence="7">Peptidoglycan bridge formation glycyltransferase FemY</fullName>
    </submittedName>
</protein>
<evidence type="ECO:0000256" key="2">
    <source>
        <dbReference type="ARBA" id="ARBA00022679"/>
    </source>
</evidence>
<comment type="caution">
    <text evidence="7">The sequence shown here is derived from an EMBL/GenBank/DDBJ whole genome shotgun (WGS) entry which is preliminary data.</text>
</comment>
<dbReference type="Proteomes" id="UP001500466">
    <property type="component" value="Unassembled WGS sequence"/>
</dbReference>
<evidence type="ECO:0000313" key="8">
    <source>
        <dbReference type="Proteomes" id="UP001500466"/>
    </source>
</evidence>
<evidence type="ECO:0000313" key="7">
    <source>
        <dbReference type="EMBL" id="GAA4961909.1"/>
    </source>
</evidence>
<comment type="similarity">
    <text evidence="1">Belongs to the FemABX family.</text>
</comment>
<dbReference type="InterPro" id="IPR003447">
    <property type="entry name" value="FEMABX"/>
</dbReference>
<organism evidence="7 8">
    <name type="scientific">Yinghuangia aomiensis</name>
    <dbReference type="NCBI Taxonomy" id="676205"/>
    <lineage>
        <taxon>Bacteria</taxon>
        <taxon>Bacillati</taxon>
        <taxon>Actinomycetota</taxon>
        <taxon>Actinomycetes</taxon>
        <taxon>Kitasatosporales</taxon>
        <taxon>Streptomycetaceae</taxon>
        <taxon>Yinghuangia</taxon>
    </lineage>
</organism>
<keyword evidence="4" id="KW-0573">Peptidoglycan synthesis</keyword>
<reference evidence="8" key="1">
    <citation type="journal article" date="2019" name="Int. J. Syst. Evol. Microbiol.">
        <title>The Global Catalogue of Microorganisms (GCM) 10K type strain sequencing project: providing services to taxonomists for standard genome sequencing and annotation.</title>
        <authorList>
            <consortium name="The Broad Institute Genomics Platform"/>
            <consortium name="The Broad Institute Genome Sequencing Center for Infectious Disease"/>
            <person name="Wu L."/>
            <person name="Ma J."/>
        </authorList>
    </citation>
    <scope>NUCLEOTIDE SEQUENCE [LARGE SCALE GENOMIC DNA]</scope>
    <source>
        <strain evidence="8">JCM 17986</strain>
    </source>
</reference>
<evidence type="ECO:0000256" key="5">
    <source>
        <dbReference type="ARBA" id="ARBA00023315"/>
    </source>
</evidence>